<dbReference type="FunFam" id="3.40.30.10:FF:000302">
    <property type="entry name" value="Oligosaccharyl transferase subunit (Gamma), putative"/>
    <property type="match status" value="1"/>
</dbReference>
<dbReference type="PANTHER" id="PTHR12692">
    <property type="entry name" value="DOLICHYL-DIPHOSPHOOLIGOSACCHARIDE--PROTEIN GLYCOSYLTRANSFERASE-RELATED"/>
    <property type="match status" value="1"/>
</dbReference>
<dbReference type="OrthoDB" id="67566at2759"/>
<evidence type="ECO:0000256" key="5">
    <source>
        <dbReference type="ARBA" id="ARBA00022729"/>
    </source>
</evidence>
<organism evidence="11 12">
    <name type="scientific">Cordyceps militaris</name>
    <name type="common">Caterpillar fungus</name>
    <name type="synonym">Clavaria militaris</name>
    <dbReference type="NCBI Taxonomy" id="73501"/>
    <lineage>
        <taxon>Eukaryota</taxon>
        <taxon>Fungi</taxon>
        <taxon>Dikarya</taxon>
        <taxon>Ascomycota</taxon>
        <taxon>Pezizomycotina</taxon>
        <taxon>Sordariomycetes</taxon>
        <taxon>Hypocreomycetidae</taxon>
        <taxon>Hypocreales</taxon>
        <taxon>Cordycipitaceae</taxon>
        <taxon>Cordyceps</taxon>
    </lineage>
</organism>
<reference evidence="11 12" key="1">
    <citation type="journal article" date="2017" name="BMC Genomics">
        <title>Chromosome level assembly and secondary metabolite potential of the parasitic fungus Cordyceps militaris.</title>
        <authorList>
            <person name="Kramer G.J."/>
            <person name="Nodwell J.R."/>
        </authorList>
    </citation>
    <scope>NUCLEOTIDE SEQUENCE [LARGE SCALE GENOMIC DNA]</scope>
    <source>
        <strain evidence="11 12">ATCC 34164</strain>
    </source>
</reference>
<name>A0A2H4SRP3_CORMI</name>
<dbReference type="AlphaFoldDB" id="A0A2H4SRP3"/>
<evidence type="ECO:0000256" key="1">
    <source>
        <dbReference type="ARBA" id="ARBA00002791"/>
    </source>
</evidence>
<comment type="subcellular location">
    <subcellularLocation>
        <location evidence="2">Endoplasmic reticulum membrane</location>
        <topology evidence="2">Multi-pass membrane protein</topology>
    </subcellularLocation>
</comment>
<evidence type="ECO:0000256" key="8">
    <source>
        <dbReference type="ARBA" id="ARBA00023136"/>
    </source>
</evidence>
<dbReference type="Proteomes" id="UP000323067">
    <property type="component" value="Chromosome iii"/>
</dbReference>
<dbReference type="GO" id="GO:0018279">
    <property type="term" value="P:protein N-linked glycosylation via asparagine"/>
    <property type="evidence" value="ECO:0007669"/>
    <property type="project" value="TreeGrafter"/>
</dbReference>
<evidence type="ECO:0000256" key="6">
    <source>
        <dbReference type="ARBA" id="ARBA00022824"/>
    </source>
</evidence>
<keyword evidence="4 9" id="KW-0812">Transmembrane</keyword>
<evidence type="ECO:0000313" key="11">
    <source>
        <dbReference type="EMBL" id="ATY65775.1"/>
    </source>
</evidence>
<feature type="transmembrane region" description="Helical" evidence="9">
    <location>
        <begin position="185"/>
        <end position="210"/>
    </location>
</feature>
<evidence type="ECO:0000256" key="7">
    <source>
        <dbReference type="ARBA" id="ARBA00022989"/>
    </source>
</evidence>
<dbReference type="Pfam" id="PF04756">
    <property type="entry name" value="OST3_OST6"/>
    <property type="match status" value="1"/>
</dbReference>
<feature type="signal peptide" evidence="10">
    <location>
        <begin position="1"/>
        <end position="19"/>
    </location>
</feature>
<evidence type="ECO:0000256" key="9">
    <source>
        <dbReference type="SAM" id="Phobius"/>
    </source>
</evidence>
<dbReference type="PANTHER" id="PTHR12692:SF0">
    <property type="entry name" value="GH11935P"/>
    <property type="match status" value="1"/>
</dbReference>
<accession>A0A2H4SRP3</accession>
<dbReference type="InterPro" id="IPR021149">
    <property type="entry name" value="OligosaccharylTrfase_OST3/OST6"/>
</dbReference>
<evidence type="ECO:0000256" key="3">
    <source>
        <dbReference type="ARBA" id="ARBA00009561"/>
    </source>
</evidence>
<dbReference type="VEuPathDB" id="FungiDB:A9K55_001388"/>
<evidence type="ECO:0000256" key="10">
    <source>
        <dbReference type="SAM" id="SignalP"/>
    </source>
</evidence>
<dbReference type="GO" id="GO:0016740">
    <property type="term" value="F:transferase activity"/>
    <property type="evidence" value="ECO:0007669"/>
    <property type="project" value="UniProtKB-KW"/>
</dbReference>
<dbReference type="GO" id="GO:0008250">
    <property type="term" value="C:oligosaccharyltransferase complex"/>
    <property type="evidence" value="ECO:0007669"/>
    <property type="project" value="TreeGrafter"/>
</dbReference>
<feature type="transmembrane region" description="Helical" evidence="9">
    <location>
        <begin position="301"/>
        <end position="322"/>
    </location>
</feature>
<sequence length="335" mass="36864">MRTLSSLLGACLFIGFSTAEKKSSEERFSEFHQLSKISPSLQLKETSYKSLTSSPRDYTAAVLLTALDARFGCQLCREFQPEWDLVAKSWLKGDKVGESRLLFGSLDFEKGKDVFASLTLVKLGLQTAPVVLLFPPTEGPHAASSSEPIRYDFTTGAAGAESIQAWLSRHMDGRPTPPVKRPFNYMRWATGITILLGVGTALATASPYILPIIQNRNIWASISLVSVLLFTSGHMFNHIRKVPYIAGDGKGGISYFAGGFQNQFGLETQIIAAIYGLLSFCTITLAVKVPRMTDAKTQQVAVLIWGAVLFLMYSFLLSVFRFKNAGYPFSLPPFM</sequence>
<gene>
    <name evidence="11" type="ORF">A9K55_001388</name>
</gene>
<keyword evidence="11" id="KW-0808">Transferase</keyword>
<keyword evidence="7 9" id="KW-1133">Transmembrane helix</keyword>
<comment type="similarity">
    <text evidence="3">Belongs to the OST3/OST6 family.</text>
</comment>
<keyword evidence="8 9" id="KW-0472">Membrane</keyword>
<evidence type="ECO:0000256" key="2">
    <source>
        <dbReference type="ARBA" id="ARBA00004477"/>
    </source>
</evidence>
<feature type="chain" id="PRO_5014142507" evidence="10">
    <location>
        <begin position="20"/>
        <end position="335"/>
    </location>
</feature>
<proteinExistence type="inferred from homology"/>
<comment type="function">
    <text evidence="1">Subunit of the oligosaccharyl transferase (OST) complex that catalyzes the initial transfer of a defined glycan (Glc(3)Man(9)GlcNAc(2) in eukaryotes) from the lipid carrier dolichol-pyrophosphate to an asparagine residue within an Asn-X-Ser/Thr consensus motif in nascent polypeptide chains, the first step in protein N-glycosylation. N-glycosylation occurs cotranslationally and the complex associates with the Sec61 complex at the channel-forming translocon complex that mediates protein translocation across the endoplasmic reticulum (ER). All subunits are required for a maximal enzyme activity.</text>
</comment>
<protein>
    <submittedName>
        <fullName evidence="11">Oligosaccharyl transferase</fullName>
    </submittedName>
</protein>
<keyword evidence="5 10" id="KW-0732">Signal</keyword>
<dbReference type="EMBL" id="CP023326">
    <property type="protein sequence ID" value="ATY65775.1"/>
    <property type="molecule type" value="Genomic_DNA"/>
</dbReference>
<dbReference type="Gene3D" id="3.40.30.10">
    <property type="entry name" value="Glutaredoxin"/>
    <property type="match status" value="1"/>
</dbReference>
<evidence type="ECO:0000256" key="4">
    <source>
        <dbReference type="ARBA" id="ARBA00022692"/>
    </source>
</evidence>
<evidence type="ECO:0000313" key="12">
    <source>
        <dbReference type="Proteomes" id="UP000323067"/>
    </source>
</evidence>
<feature type="transmembrane region" description="Helical" evidence="9">
    <location>
        <begin position="217"/>
        <end position="236"/>
    </location>
</feature>
<feature type="transmembrane region" description="Helical" evidence="9">
    <location>
        <begin position="270"/>
        <end position="289"/>
    </location>
</feature>
<keyword evidence="6" id="KW-0256">Endoplasmic reticulum</keyword>